<dbReference type="Proteomes" id="UP000243723">
    <property type="component" value="Unassembled WGS sequence"/>
</dbReference>
<evidence type="ECO:0000256" key="1">
    <source>
        <dbReference type="SAM" id="MobiDB-lite"/>
    </source>
</evidence>
<gene>
    <name evidence="4" type="ORF">B9Z65_5299</name>
</gene>
<protein>
    <recommendedName>
        <fullName evidence="6">DUF1750-domain-containing protein</fullName>
    </recommendedName>
</protein>
<dbReference type="InterPro" id="IPR052886">
    <property type="entry name" value="LCS_TC/CRSF"/>
</dbReference>
<evidence type="ECO:0000313" key="4">
    <source>
        <dbReference type="EMBL" id="PSK46331.1"/>
    </source>
</evidence>
<dbReference type="PANTHER" id="PTHR23261:SF77">
    <property type="entry name" value="GROUND-LIKE DOMAIN-CONTAINING PROTEIN"/>
    <property type="match status" value="1"/>
</dbReference>
<dbReference type="Pfam" id="PF08549">
    <property type="entry name" value="SWI-SNF_Ssr4_N"/>
    <property type="match status" value="1"/>
</dbReference>
<feature type="domain" description="SWI/SNF and RSC complexes subunit Ssr4 C-terminal" evidence="3">
    <location>
        <begin position="272"/>
        <end position="770"/>
    </location>
</feature>
<accession>A0A2P7ZDT0</accession>
<dbReference type="PANTHER" id="PTHR23261">
    <property type="entry name" value="GROUNDHOG-RELATED"/>
    <property type="match status" value="1"/>
</dbReference>
<evidence type="ECO:0008006" key="6">
    <source>
        <dbReference type="Google" id="ProtNLM"/>
    </source>
</evidence>
<name>A0A2P7ZDT0_9PEZI</name>
<keyword evidence="5" id="KW-1185">Reference proteome</keyword>
<proteinExistence type="predicted"/>
<feature type="region of interest" description="Disordered" evidence="1">
    <location>
        <begin position="474"/>
        <end position="786"/>
    </location>
</feature>
<feature type="compositionally biased region" description="Gly residues" evidence="1">
    <location>
        <begin position="766"/>
        <end position="786"/>
    </location>
</feature>
<organism evidence="4 5">
    <name type="scientific">Elsinoe australis</name>
    <dbReference type="NCBI Taxonomy" id="40998"/>
    <lineage>
        <taxon>Eukaryota</taxon>
        <taxon>Fungi</taxon>
        <taxon>Dikarya</taxon>
        <taxon>Ascomycota</taxon>
        <taxon>Pezizomycotina</taxon>
        <taxon>Dothideomycetes</taxon>
        <taxon>Dothideomycetidae</taxon>
        <taxon>Myriangiales</taxon>
        <taxon>Elsinoaceae</taxon>
        <taxon>Elsinoe</taxon>
    </lineage>
</organism>
<dbReference type="InterPro" id="IPR046464">
    <property type="entry name" value="SWI-SNF_Ssr4_C"/>
</dbReference>
<feature type="compositionally biased region" description="Polar residues" evidence="1">
    <location>
        <begin position="616"/>
        <end position="636"/>
    </location>
</feature>
<dbReference type="GO" id="GO:0006338">
    <property type="term" value="P:chromatin remodeling"/>
    <property type="evidence" value="ECO:0007669"/>
    <property type="project" value="InterPro"/>
</dbReference>
<dbReference type="STRING" id="40998.A0A2P7ZDT0"/>
<reference evidence="4 5" key="1">
    <citation type="submission" date="2017-05" db="EMBL/GenBank/DDBJ databases">
        <title>Draft genome sequence of Elsinoe australis.</title>
        <authorList>
            <person name="Cheng Q."/>
        </authorList>
    </citation>
    <scope>NUCLEOTIDE SEQUENCE [LARGE SCALE GENOMIC DNA]</scope>
    <source>
        <strain evidence="4 5">NL1</strain>
    </source>
</reference>
<evidence type="ECO:0000313" key="5">
    <source>
        <dbReference type="Proteomes" id="UP000243723"/>
    </source>
</evidence>
<dbReference type="AlphaFoldDB" id="A0A2P7ZDT0"/>
<feature type="compositionally biased region" description="Polar residues" evidence="1">
    <location>
        <begin position="489"/>
        <end position="515"/>
    </location>
</feature>
<sequence>MQDPSYGVPNHLAQHVHLVSNQQFPFVGRMHIQQAFKYLFDAPQVVKQHATMSWRYLTAPRDGTVFLTWISPRYNEQFPSDGFLWAGPEERMVQEISGYTIEIAVQHAGYQPQVDSLANHRRTRYRLVQKNPNVNANPPDRNLWLVHYSQAEPNRTLQAGQVQVSRLQQVQIQQRALIEREGQLEHKEFMLHDRDRWPTLRTMRPGSQGMVPGQGNMPPNAMAHMENPRFGGQHYQQQAQAAVGPSPAKRQRTSMTGAPQAVAQMPEYQDLDVEEEYALGDYLDVLSQRDVSKARYVQHHEWMEEVFSSPYAANQIEPVYLGFGLMGELSGLTKGVFETVEKAAKQYYENAKVEDQSVVQAKISPDQVKDFEKKVNEYLDDGQAEIKRMKEEHAKRMEEWRKGKSITKAEKRLRNARWVEDGTRQSPLNGFASGRGSAEKADDIVKEVETSLGTSIVGKPVSKMVDRGGFKEKIVQPEPEPEPEPAPVSNGNFEHMNGQNAGVQNSMQMSETARMQQTLQQQQQQHQHQQQQPFAPQQLQQPPQQPNTGQQGPVNSAQQRPQQQQQPPPSQPSAPPQPQPSMPDTTMDFPTDDNLDTMDTSNFEMEDIDMDIGSNVEFNFNDSLDTSTPQNTSSGPGTAGPDASAPAQSALPSSTQTTQTATTQSAPAPQQSLDGAASGAPGQQQQQSQQQGNANQVAASSSAGGGAGDLSFHPTPGDDSAFDEFTAGDGFVDFGDGDEGLGGDMGGAGDGIDLDLGMEGSAFGDAFGGGNSLGGSGAGTPGQGGA</sequence>
<comment type="caution">
    <text evidence="4">The sequence shown here is derived from an EMBL/GenBank/DDBJ whole genome shotgun (WGS) entry which is preliminary data.</text>
</comment>
<dbReference type="OrthoDB" id="5321006at2759"/>
<evidence type="ECO:0000259" key="2">
    <source>
        <dbReference type="Pfam" id="PF08549"/>
    </source>
</evidence>
<evidence type="ECO:0000259" key="3">
    <source>
        <dbReference type="Pfam" id="PF20497"/>
    </source>
</evidence>
<feature type="compositionally biased region" description="Low complexity" evidence="1">
    <location>
        <begin position="641"/>
        <end position="702"/>
    </location>
</feature>
<dbReference type="EMBL" id="NHZQ01000236">
    <property type="protein sequence ID" value="PSK46331.1"/>
    <property type="molecule type" value="Genomic_DNA"/>
</dbReference>
<dbReference type="InterPro" id="IPR013859">
    <property type="entry name" value="Ssr4_N"/>
</dbReference>
<dbReference type="Pfam" id="PF20497">
    <property type="entry name" value="SWI-SNF_Ssr4_C"/>
    <property type="match status" value="1"/>
</dbReference>
<feature type="compositionally biased region" description="Pro residues" evidence="1">
    <location>
        <begin position="566"/>
        <end position="581"/>
    </location>
</feature>
<feature type="compositionally biased region" description="Low complexity" evidence="1">
    <location>
        <begin position="516"/>
        <end position="565"/>
    </location>
</feature>
<feature type="domain" description="SWI/SNF and RSC complexes subunit Ssr4 N-terminal" evidence="2">
    <location>
        <begin position="2"/>
        <end position="208"/>
    </location>
</feature>